<evidence type="ECO:0000256" key="4">
    <source>
        <dbReference type="ARBA" id="ARBA00022741"/>
    </source>
</evidence>
<evidence type="ECO:0000256" key="8">
    <source>
        <dbReference type="ARBA" id="ARBA00023118"/>
    </source>
</evidence>
<dbReference type="GO" id="GO:0051607">
    <property type="term" value="P:defense response to virus"/>
    <property type="evidence" value="ECO:0007669"/>
    <property type="project" value="UniProtKB-KW"/>
</dbReference>
<keyword evidence="6" id="KW-0460">Magnesium</keyword>
<evidence type="ECO:0000256" key="1">
    <source>
        <dbReference type="ARBA" id="ARBA00022679"/>
    </source>
</evidence>
<comment type="catalytic activity">
    <reaction evidence="10">
        <text>GTP + ATP = 3',3'-cGAMP + 2 diphosphate</text>
        <dbReference type="Rhea" id="RHEA:35647"/>
        <dbReference type="ChEBI" id="CHEBI:30616"/>
        <dbReference type="ChEBI" id="CHEBI:33019"/>
        <dbReference type="ChEBI" id="CHEBI:37565"/>
        <dbReference type="ChEBI" id="CHEBI:71501"/>
    </reaction>
    <physiologicalReaction direction="left-to-right" evidence="10">
        <dbReference type="Rhea" id="RHEA:35648"/>
    </physiologicalReaction>
</comment>
<evidence type="ECO:0000256" key="5">
    <source>
        <dbReference type="ARBA" id="ARBA00022840"/>
    </source>
</evidence>
<evidence type="ECO:0000313" key="14">
    <source>
        <dbReference type="Proteomes" id="UP000294215"/>
    </source>
</evidence>
<organism evidence="13 14">
    <name type="scientific">Rhizobium ruizarguesonis</name>
    <dbReference type="NCBI Taxonomy" id="2081791"/>
    <lineage>
        <taxon>Bacteria</taxon>
        <taxon>Pseudomonadati</taxon>
        <taxon>Pseudomonadota</taxon>
        <taxon>Alphaproteobacteria</taxon>
        <taxon>Hyphomicrobiales</taxon>
        <taxon>Rhizobiaceae</taxon>
        <taxon>Rhizobium/Agrobacterium group</taxon>
        <taxon>Rhizobium</taxon>
    </lineage>
</organism>
<accession>A0AB38I6Q7</accession>
<feature type="region of interest" description="Disordered" evidence="11">
    <location>
        <begin position="384"/>
        <end position="408"/>
    </location>
</feature>
<evidence type="ECO:0000256" key="6">
    <source>
        <dbReference type="ARBA" id="ARBA00022842"/>
    </source>
</evidence>
<evidence type="ECO:0000256" key="7">
    <source>
        <dbReference type="ARBA" id="ARBA00023080"/>
    </source>
</evidence>
<keyword evidence="3" id="KW-0479">Metal-binding</keyword>
<keyword evidence="2" id="KW-0548">Nucleotidyltransferase</keyword>
<feature type="compositionally biased region" description="Low complexity" evidence="11">
    <location>
        <begin position="384"/>
        <end position="397"/>
    </location>
</feature>
<dbReference type="RefSeq" id="WP_130774580.1">
    <property type="nucleotide sequence ID" value="NZ_SIMR01000001.1"/>
</dbReference>
<dbReference type="GO" id="GO:0016779">
    <property type="term" value="F:nucleotidyltransferase activity"/>
    <property type="evidence" value="ECO:0007669"/>
    <property type="project" value="UniProtKB-KW"/>
</dbReference>
<sequence>MNVHVNTIEAFLEAMIAELEIPEHRYEQADRSFKSFGDWLHREGSSVRHLDPQVYCQGSFGLGTAIRPLTEDEEYDVDSVCELRLLTKDHLSQFDLKQLLGAEVKLYHDAQNMTKPVREGNRCWILDYADGAQFHMDIVPALPNAAEQKRLLAAVMHDARWSETAISITDRRLPNYRERTAFWPRSNPKGYSNWFASRQAEVLVRRKRAKVEALNRQGFRASVEDMPDFKVKTPLQSAIMILKRHRDNMFAREPDVRPISVIITTLAAHAYEGQETISGALFAILQRMDQFIQHDGQKYTIANPTDPYENFADKWQGEPAKADAFFRWLRTARADFQAAAQAVSFQEMADALTPRMGYRLATKAADRLTGGNRLLRAASGASAGAAGAGSAPSFANATRQPTKPQGYA</sequence>
<keyword evidence="8" id="KW-0051">Antiviral defense</keyword>
<dbReference type="InterPro" id="IPR048445">
    <property type="entry name" value="DncV-like_NTFase"/>
</dbReference>
<keyword evidence="5" id="KW-0067">ATP-binding</keyword>
<evidence type="ECO:0000259" key="12">
    <source>
        <dbReference type="Pfam" id="PF21654"/>
    </source>
</evidence>
<dbReference type="GO" id="GO:0046872">
    <property type="term" value="F:metal ion binding"/>
    <property type="evidence" value="ECO:0007669"/>
    <property type="project" value="UniProtKB-KW"/>
</dbReference>
<reference evidence="13 14" key="1">
    <citation type="submission" date="2019-02" db="EMBL/GenBank/DDBJ databases">
        <title>The genomic architecture of introgression among sibling species of bacteria.</title>
        <authorList>
            <person name="Cavassim M.I.A."/>
            <person name="Moeskjaer S."/>
            <person name="Moslemi C."/>
            <person name="Fields B."/>
            <person name="Bachmann A."/>
            <person name="Vilhjalmsson B."/>
            <person name="Schierup M.H."/>
            <person name="Young J.P.W."/>
            <person name="Andersen S.U."/>
        </authorList>
    </citation>
    <scope>NUCLEOTIDE SEQUENCE [LARGE SCALE GENOMIC DNA]</scope>
    <source>
        <strain evidence="13 14">SM92</strain>
    </source>
</reference>
<dbReference type="CDD" id="cd05400">
    <property type="entry name" value="NT_2-5OAS_ClassI-CCAase"/>
    <property type="match status" value="1"/>
</dbReference>
<feature type="compositionally biased region" description="Polar residues" evidence="11">
    <location>
        <begin position="398"/>
        <end position="408"/>
    </location>
</feature>
<evidence type="ECO:0000256" key="2">
    <source>
        <dbReference type="ARBA" id="ARBA00022695"/>
    </source>
</evidence>
<keyword evidence="7" id="KW-0546">Nucleotide metabolism</keyword>
<evidence type="ECO:0000313" key="13">
    <source>
        <dbReference type="EMBL" id="TBC15639.1"/>
    </source>
</evidence>
<dbReference type="GO" id="GO:0005524">
    <property type="term" value="F:ATP binding"/>
    <property type="evidence" value="ECO:0007669"/>
    <property type="project" value="UniProtKB-KW"/>
</dbReference>
<evidence type="ECO:0000256" key="10">
    <source>
        <dbReference type="ARBA" id="ARBA00048304"/>
    </source>
</evidence>
<gene>
    <name evidence="13" type="ORF">ELH40_12235</name>
</gene>
<evidence type="ECO:0000256" key="11">
    <source>
        <dbReference type="SAM" id="MobiDB-lite"/>
    </source>
</evidence>
<dbReference type="InterPro" id="IPR006116">
    <property type="entry name" value="NT_2-5OAS_ClassI-CCAase"/>
</dbReference>
<dbReference type="AlphaFoldDB" id="A0AB38I6Q7"/>
<evidence type="ECO:0000256" key="3">
    <source>
        <dbReference type="ARBA" id="ARBA00022723"/>
    </source>
</evidence>
<dbReference type="EMBL" id="SIMR01000001">
    <property type="protein sequence ID" value="TBC15639.1"/>
    <property type="molecule type" value="Genomic_DNA"/>
</dbReference>
<keyword evidence="1" id="KW-0808">Transferase</keyword>
<proteinExistence type="predicted"/>
<name>A0AB38I6Q7_9HYPH</name>
<feature type="domain" description="Cyclic GMP-AMP synthase DncV-like nucleotidyltransferase" evidence="12">
    <location>
        <begin position="52"/>
        <end position="138"/>
    </location>
</feature>
<evidence type="ECO:0000256" key="9">
    <source>
        <dbReference type="ARBA" id="ARBA00044145"/>
    </source>
</evidence>
<keyword evidence="4" id="KW-0547">Nucleotide-binding</keyword>
<dbReference type="Pfam" id="PF21654">
    <property type="entry name" value="DncV-like_NTFase"/>
    <property type="match status" value="1"/>
</dbReference>
<protein>
    <recommendedName>
        <fullName evidence="9">Cyclic GMP-AMP synthase</fullName>
    </recommendedName>
</protein>
<dbReference type="Proteomes" id="UP000294215">
    <property type="component" value="Unassembled WGS sequence"/>
</dbReference>
<dbReference type="GO" id="GO:0009117">
    <property type="term" value="P:nucleotide metabolic process"/>
    <property type="evidence" value="ECO:0007669"/>
    <property type="project" value="UniProtKB-KW"/>
</dbReference>
<comment type="caution">
    <text evidence="13">The sequence shown here is derived from an EMBL/GenBank/DDBJ whole genome shotgun (WGS) entry which is preliminary data.</text>
</comment>